<dbReference type="Proteomes" id="UP000514713">
    <property type="component" value="Chromosome"/>
</dbReference>
<dbReference type="KEGG" id="ned:HUN01_06900"/>
<evidence type="ECO:0000313" key="1">
    <source>
        <dbReference type="EMBL" id="QMS87324.1"/>
    </source>
</evidence>
<gene>
    <name evidence="1" type="ORF">HUN01_06900</name>
</gene>
<dbReference type="RefSeq" id="WP_181930654.1">
    <property type="nucleotide sequence ID" value="NZ_CP054698.1"/>
</dbReference>
<keyword evidence="2" id="KW-1185">Reference proteome</keyword>
<name>A0A7D7QIE2_9NOSO</name>
<organism evidence="1 2">
    <name type="scientific">Nostoc edaphicum CCNP1411</name>
    <dbReference type="NCBI Taxonomy" id="1472755"/>
    <lineage>
        <taxon>Bacteria</taxon>
        <taxon>Bacillati</taxon>
        <taxon>Cyanobacteriota</taxon>
        <taxon>Cyanophyceae</taxon>
        <taxon>Nostocales</taxon>
        <taxon>Nostocaceae</taxon>
        <taxon>Nostoc</taxon>
    </lineage>
</organism>
<dbReference type="EMBL" id="CP054698">
    <property type="protein sequence ID" value="QMS87324.1"/>
    <property type="molecule type" value="Genomic_DNA"/>
</dbReference>
<sequence length="68" mass="7579">MPEDINKSYVQRYVDKARSTESEGEKNNCLYRAGTHMEVIDCNGDDNLTSEQRQAVLDAADKLLGGSK</sequence>
<protein>
    <submittedName>
        <fullName evidence="1">Uncharacterized protein</fullName>
    </submittedName>
</protein>
<accession>A0A7D7QIE2</accession>
<dbReference type="AlphaFoldDB" id="A0A7D7QIE2"/>
<reference evidence="2" key="1">
    <citation type="submission" date="2020-06" db="EMBL/GenBank/DDBJ databases">
        <title>Nostoc edaphicum CCNP1411 genome.</title>
        <authorList>
            <person name="Fidor A."/>
            <person name="Grabski M."/>
            <person name="Gawor J."/>
            <person name="Gromadka R."/>
            <person name="Wegrzyn G."/>
            <person name="Mazur-Marzec H."/>
        </authorList>
    </citation>
    <scope>NUCLEOTIDE SEQUENCE [LARGE SCALE GENOMIC DNA]</scope>
    <source>
        <strain evidence="2">CCNP1411</strain>
    </source>
</reference>
<proteinExistence type="predicted"/>
<evidence type="ECO:0000313" key="2">
    <source>
        <dbReference type="Proteomes" id="UP000514713"/>
    </source>
</evidence>